<dbReference type="InterPro" id="IPR000073">
    <property type="entry name" value="AB_hydrolase_1"/>
</dbReference>
<accession>A0A2T1C6V2</accession>
<dbReference type="AlphaFoldDB" id="A0A2T1C6V2"/>
<organism evidence="2 3">
    <name type="scientific">Merismopedia glauca CCAP 1448/3</name>
    <dbReference type="NCBI Taxonomy" id="1296344"/>
    <lineage>
        <taxon>Bacteria</taxon>
        <taxon>Bacillati</taxon>
        <taxon>Cyanobacteriota</taxon>
        <taxon>Cyanophyceae</taxon>
        <taxon>Synechococcales</taxon>
        <taxon>Merismopediaceae</taxon>
        <taxon>Merismopedia</taxon>
    </lineage>
</organism>
<dbReference type="Proteomes" id="UP000238762">
    <property type="component" value="Unassembled WGS sequence"/>
</dbReference>
<dbReference type="Pfam" id="PF00561">
    <property type="entry name" value="Abhydrolase_1"/>
    <property type="match status" value="1"/>
</dbReference>
<sequence>MYRVSRSRLSLVNNSVAESQGKVKVKVNDLNLYYEAFGNPSDPPVLLINGLSCQCLQWFPYFYEPIVDSGYYVIRFDNRDVGLSTWIKDKDWEKQPYSLVDMAKDAVGLLEALGIANAHLIGVSMGGAIAQRIAIDYPDRILSLTSIVSFAEASAVGMEGIASFLSAKVPSIEEYLAFWSLLVGTTFPLDVPLYAELYRESVEVRQGYNPDCIPRQLRAIASSSSTLPELKKIDVPTLILYGTADPLIPVAHAVEYAKLIPASQQVKMEDVGVKAVFTKFMGYLTRQNFSRSELHEDTLTQKMLADNIAIVSGVATRFKKDEAGKEVVLEKIGVTYTLHKDKDNQWKIITGVNHKPETAIAL</sequence>
<dbReference type="PRINTS" id="PR00111">
    <property type="entry name" value="ABHYDROLASE"/>
</dbReference>
<reference evidence="2 3" key="2">
    <citation type="submission" date="2018-03" db="EMBL/GenBank/DDBJ databases">
        <title>The ancient ancestry and fast evolution of plastids.</title>
        <authorList>
            <person name="Moore K.R."/>
            <person name="Magnabosco C."/>
            <person name="Momper L."/>
            <person name="Gold D.A."/>
            <person name="Bosak T."/>
            <person name="Fournier G.P."/>
        </authorList>
    </citation>
    <scope>NUCLEOTIDE SEQUENCE [LARGE SCALE GENOMIC DNA]</scope>
    <source>
        <strain evidence="2 3">CCAP 1448/3</strain>
    </source>
</reference>
<proteinExistence type="predicted"/>
<reference evidence="2 3" key="1">
    <citation type="submission" date="2018-02" db="EMBL/GenBank/DDBJ databases">
        <authorList>
            <person name="Cohen D.B."/>
            <person name="Kent A.D."/>
        </authorList>
    </citation>
    <scope>NUCLEOTIDE SEQUENCE [LARGE SCALE GENOMIC DNA]</scope>
    <source>
        <strain evidence="2 3">CCAP 1448/3</strain>
    </source>
</reference>
<evidence type="ECO:0000313" key="3">
    <source>
        <dbReference type="Proteomes" id="UP000238762"/>
    </source>
</evidence>
<feature type="domain" description="AB hydrolase-1" evidence="1">
    <location>
        <begin position="43"/>
        <end position="275"/>
    </location>
</feature>
<dbReference type="InterPro" id="IPR050471">
    <property type="entry name" value="AB_hydrolase"/>
</dbReference>
<dbReference type="PANTHER" id="PTHR43433:SF5">
    <property type="entry name" value="AB HYDROLASE-1 DOMAIN-CONTAINING PROTEIN"/>
    <property type="match status" value="1"/>
</dbReference>
<protein>
    <recommendedName>
        <fullName evidence="1">AB hydrolase-1 domain-containing protein</fullName>
    </recommendedName>
</protein>
<gene>
    <name evidence="2" type="ORF">C7B64_05860</name>
</gene>
<name>A0A2T1C6V2_9CYAN</name>
<dbReference type="InterPro" id="IPR029058">
    <property type="entry name" value="AB_hydrolase_fold"/>
</dbReference>
<comment type="caution">
    <text evidence="2">The sequence shown here is derived from an EMBL/GenBank/DDBJ whole genome shotgun (WGS) entry which is preliminary data.</text>
</comment>
<evidence type="ECO:0000313" key="2">
    <source>
        <dbReference type="EMBL" id="PSB03966.1"/>
    </source>
</evidence>
<evidence type="ECO:0000259" key="1">
    <source>
        <dbReference type="Pfam" id="PF00561"/>
    </source>
</evidence>
<keyword evidence="3" id="KW-1185">Reference proteome</keyword>
<dbReference type="PANTHER" id="PTHR43433">
    <property type="entry name" value="HYDROLASE, ALPHA/BETA FOLD FAMILY PROTEIN"/>
    <property type="match status" value="1"/>
</dbReference>
<dbReference type="SUPFAM" id="SSF53474">
    <property type="entry name" value="alpha/beta-Hydrolases"/>
    <property type="match status" value="1"/>
</dbReference>
<dbReference type="Gene3D" id="3.40.50.1820">
    <property type="entry name" value="alpha/beta hydrolase"/>
    <property type="match status" value="1"/>
</dbReference>
<dbReference type="EMBL" id="PVWJ01000020">
    <property type="protein sequence ID" value="PSB03966.1"/>
    <property type="molecule type" value="Genomic_DNA"/>
</dbReference>
<dbReference type="OrthoDB" id="53505at2"/>